<comment type="caution">
    <text evidence="2">The sequence shown here is derived from an EMBL/GenBank/DDBJ whole genome shotgun (WGS) entry which is preliminary data.</text>
</comment>
<sequence length="710" mass="71571">MSERALRARTALSSTITCFCRSATCKAHPATAQAAASAGAPEVSAAAASAGPASRPAQRQDQPGGQPGYYTRDDEKVAAARERLRHLDNEIHDAEERRNELKATAKQSERDRLDHEIEHLHTERDLAQRKLEDAERGAFHPLRGGANSFGGLRFGAPLAEGFGLSGGVKGLGEWLVTFLADLAIGPIEGAMLGNAIRSSAVGADYGLDAGLDFGAPGGYADLGDYGTPLPPSSAATAGWRAGGDTAPPADGSPTGTGAASAAPEASSAPPTPAPPTPAPPGPASPAPAMFQPPQPALTHGPLPQLGPFPTLPGVVDKAAGIPAPQQPVPPAIETYLGVITGRASGPRLSLPGMLGGPATAPPNRQQLDLSNVLGASPPTAHAPIPMPPHPMGPPSGAVNLAPMDAPRFAAGGPAGTDIIPAWLSPGEHVLTADDVRAMGGQDAVYAFRNALHRNHGGAVYLVGGGDPTQPPPPTPKPPAAPQQKSGGQPHLPVGAPKSPGPGNKGTQASEVSAEDRSAHTPEGVAKPGASQRLPDEGLPPSPGLGFGGGLIGAAESAAASAASMGADMGTFGGAGGAAGGAMQVVFQDLNRTAGYLGQLGGIAAEGVLSTLIPSDSPLSQWGKTLPGRLLTGIAGVRPSTPNTAGQTQQPLTPASGGDVHNGDRIGSQFNAPIVVQANNPDEFRQRLMTEQTAQSNTAGRQFPRPYGLPR</sequence>
<dbReference type="RefSeq" id="WP_163756938.1">
    <property type="nucleotide sequence ID" value="NZ_BLKW01000003.1"/>
</dbReference>
<feature type="region of interest" description="Disordered" evidence="1">
    <location>
        <begin position="458"/>
        <end position="546"/>
    </location>
</feature>
<feature type="compositionally biased region" description="Pro residues" evidence="1">
    <location>
        <begin position="269"/>
        <end position="295"/>
    </location>
</feature>
<feature type="compositionally biased region" description="Polar residues" evidence="1">
    <location>
        <begin position="639"/>
        <end position="652"/>
    </location>
</feature>
<name>A0A7I9XY32_9MYCO</name>
<dbReference type="PANTHER" id="PTHR24216">
    <property type="entry name" value="PAXILLIN-RELATED"/>
    <property type="match status" value="1"/>
</dbReference>
<feature type="region of interest" description="Disordered" evidence="1">
    <location>
        <begin position="636"/>
        <end position="666"/>
    </location>
</feature>
<gene>
    <name evidence="2" type="ORF">MBOT_20530</name>
</gene>
<evidence type="ECO:0000313" key="3">
    <source>
        <dbReference type="Proteomes" id="UP000465361"/>
    </source>
</evidence>
<dbReference type="PANTHER" id="PTHR24216:SF65">
    <property type="entry name" value="PAXILLIN-LIKE PROTEIN 1"/>
    <property type="match status" value="1"/>
</dbReference>
<feature type="compositionally biased region" description="Pro residues" evidence="1">
    <location>
        <begin position="468"/>
        <end position="480"/>
    </location>
</feature>
<reference evidence="2 3" key="1">
    <citation type="journal article" date="2019" name="Emerg. Microbes Infect.">
        <title>Comprehensive subspecies identification of 175 nontuberculous mycobacteria species based on 7547 genomic profiles.</title>
        <authorList>
            <person name="Matsumoto Y."/>
            <person name="Kinjo T."/>
            <person name="Motooka D."/>
            <person name="Nabeya D."/>
            <person name="Jung N."/>
            <person name="Uechi K."/>
            <person name="Horii T."/>
            <person name="Iida T."/>
            <person name="Fujita J."/>
            <person name="Nakamura S."/>
        </authorList>
    </citation>
    <scope>NUCLEOTIDE SEQUENCE [LARGE SCALE GENOMIC DNA]</scope>
    <source>
        <strain evidence="2 3">JCM 17322</strain>
    </source>
</reference>
<protein>
    <submittedName>
        <fullName evidence="2">Uncharacterized protein</fullName>
    </submittedName>
</protein>
<feature type="region of interest" description="Disordered" evidence="1">
    <location>
        <begin position="46"/>
        <end position="71"/>
    </location>
</feature>
<feature type="compositionally biased region" description="Low complexity" evidence="1">
    <location>
        <begin position="46"/>
        <end position="57"/>
    </location>
</feature>
<dbReference type="AlphaFoldDB" id="A0A7I9XY32"/>
<feature type="region of interest" description="Disordered" evidence="1">
    <location>
        <begin position="231"/>
        <end position="309"/>
    </location>
</feature>
<organism evidence="2 3">
    <name type="scientific">Mycobacterium botniense</name>
    <dbReference type="NCBI Taxonomy" id="84962"/>
    <lineage>
        <taxon>Bacteria</taxon>
        <taxon>Bacillati</taxon>
        <taxon>Actinomycetota</taxon>
        <taxon>Actinomycetes</taxon>
        <taxon>Mycobacteriales</taxon>
        <taxon>Mycobacteriaceae</taxon>
        <taxon>Mycobacterium</taxon>
    </lineage>
</organism>
<evidence type="ECO:0000313" key="2">
    <source>
        <dbReference type="EMBL" id="GFG74688.1"/>
    </source>
</evidence>
<keyword evidence="3" id="KW-1185">Reference proteome</keyword>
<proteinExistence type="predicted"/>
<dbReference type="Proteomes" id="UP000465361">
    <property type="component" value="Unassembled WGS sequence"/>
</dbReference>
<feature type="region of interest" description="Disordered" evidence="1">
    <location>
        <begin position="691"/>
        <end position="710"/>
    </location>
</feature>
<feature type="compositionally biased region" description="Low complexity" evidence="1">
    <location>
        <begin position="245"/>
        <end position="268"/>
    </location>
</feature>
<evidence type="ECO:0000256" key="1">
    <source>
        <dbReference type="SAM" id="MobiDB-lite"/>
    </source>
</evidence>
<feature type="region of interest" description="Disordered" evidence="1">
    <location>
        <begin position="88"/>
        <end position="113"/>
    </location>
</feature>
<dbReference type="EMBL" id="BLKW01000003">
    <property type="protein sequence ID" value="GFG74688.1"/>
    <property type="molecule type" value="Genomic_DNA"/>
</dbReference>
<accession>A0A7I9XY32</accession>